<keyword evidence="4" id="KW-0808">Transferase</keyword>
<evidence type="ECO:0000313" key="13">
    <source>
        <dbReference type="Proteomes" id="UP000630142"/>
    </source>
</evidence>
<sequence>MHTRPVRILHIDDDPALVRLVAKSLARRGFEVENASDIESGLAGIRDGDFDAVVLDHYLSSGTGLSVLNALRDQVDAPPVVYVTGSMEASIAVDALKAGADDYVLKSVGEDFIALLAKALEQAITAARMRHAQIEAENEIRRAKDRAELLLAEVNHRVANSLALVAALVRMQASAIQDPGAKEALAETQARISAIANLHRSLYTSEDVKSVALDDYLSTLVSELDASMAATGYRSRVKLDLESFTVPTDRAVSVGMIVTELLTNAFKYAYPDEQDGEVRLIVRKSDDQTAVLIVEDDGIGWNGQGVAKGTGLGSRIVKAMASTLGSTISYGDGVGGTRTTLVLQGG</sequence>
<keyword evidence="6 12" id="KW-0418">Kinase</keyword>
<dbReference type="InterPro" id="IPR011006">
    <property type="entry name" value="CheY-like_superfamily"/>
</dbReference>
<dbReference type="GO" id="GO:0000160">
    <property type="term" value="P:phosphorelay signal transduction system"/>
    <property type="evidence" value="ECO:0007669"/>
    <property type="project" value="InterPro"/>
</dbReference>
<dbReference type="SUPFAM" id="SSF55874">
    <property type="entry name" value="ATPase domain of HSP90 chaperone/DNA topoisomerase II/histidine kinase"/>
    <property type="match status" value="1"/>
</dbReference>
<evidence type="ECO:0000256" key="7">
    <source>
        <dbReference type="ARBA" id="ARBA00022840"/>
    </source>
</evidence>
<evidence type="ECO:0000256" key="8">
    <source>
        <dbReference type="PROSITE-ProRule" id="PRU00169"/>
    </source>
</evidence>
<evidence type="ECO:0000256" key="9">
    <source>
        <dbReference type="SAM" id="Coils"/>
    </source>
</evidence>
<dbReference type="GO" id="GO:0004673">
    <property type="term" value="F:protein histidine kinase activity"/>
    <property type="evidence" value="ECO:0007669"/>
    <property type="project" value="UniProtKB-EC"/>
</dbReference>
<dbReference type="Gene3D" id="3.30.450.20">
    <property type="entry name" value="PAS domain"/>
    <property type="match status" value="1"/>
</dbReference>
<keyword evidence="7" id="KW-0067">ATP-binding</keyword>
<reference evidence="12" key="2">
    <citation type="submission" date="2020-09" db="EMBL/GenBank/DDBJ databases">
        <authorList>
            <person name="Sun Q."/>
            <person name="Kim S."/>
        </authorList>
    </citation>
    <scope>NUCLEOTIDE SEQUENCE</scope>
    <source>
        <strain evidence="12">KCTC 42249</strain>
    </source>
</reference>
<dbReference type="SMART" id="SM00448">
    <property type="entry name" value="REC"/>
    <property type="match status" value="1"/>
</dbReference>
<feature type="domain" description="Response regulatory" evidence="11">
    <location>
        <begin position="7"/>
        <end position="121"/>
    </location>
</feature>
<dbReference type="InterPro" id="IPR003594">
    <property type="entry name" value="HATPase_dom"/>
</dbReference>
<dbReference type="Pfam" id="PF07568">
    <property type="entry name" value="HisKA_2"/>
    <property type="match status" value="1"/>
</dbReference>
<feature type="coiled-coil region" evidence="9">
    <location>
        <begin position="117"/>
        <end position="153"/>
    </location>
</feature>
<dbReference type="RefSeq" id="WP_189501472.1">
    <property type="nucleotide sequence ID" value="NZ_BMZQ01000001.1"/>
</dbReference>
<dbReference type="PROSITE" id="PS50109">
    <property type="entry name" value="HIS_KIN"/>
    <property type="match status" value="1"/>
</dbReference>
<dbReference type="Proteomes" id="UP000630142">
    <property type="component" value="Unassembled WGS sequence"/>
</dbReference>
<dbReference type="Pfam" id="PF00072">
    <property type="entry name" value="Response_reg"/>
    <property type="match status" value="1"/>
</dbReference>
<evidence type="ECO:0000256" key="1">
    <source>
        <dbReference type="ARBA" id="ARBA00000085"/>
    </source>
</evidence>
<feature type="domain" description="Histidine kinase" evidence="10">
    <location>
        <begin position="153"/>
        <end position="346"/>
    </location>
</feature>
<dbReference type="EC" id="2.7.13.3" evidence="2"/>
<accession>A0A8J3GJE5</accession>
<dbReference type="EMBL" id="BMZQ01000001">
    <property type="protein sequence ID" value="GHD07200.1"/>
    <property type="molecule type" value="Genomic_DNA"/>
</dbReference>
<comment type="catalytic activity">
    <reaction evidence="1">
        <text>ATP + protein L-histidine = ADP + protein N-phospho-L-histidine.</text>
        <dbReference type="EC" id="2.7.13.3"/>
    </reaction>
</comment>
<gene>
    <name evidence="12" type="ORF">GCM10016234_05380</name>
</gene>
<evidence type="ECO:0000256" key="5">
    <source>
        <dbReference type="ARBA" id="ARBA00022741"/>
    </source>
</evidence>
<dbReference type="GO" id="GO:0005524">
    <property type="term" value="F:ATP binding"/>
    <property type="evidence" value="ECO:0007669"/>
    <property type="project" value="UniProtKB-KW"/>
</dbReference>
<dbReference type="Pfam" id="PF02518">
    <property type="entry name" value="HATPase_c"/>
    <property type="match status" value="1"/>
</dbReference>
<dbReference type="InterPro" id="IPR001789">
    <property type="entry name" value="Sig_transdc_resp-reg_receiver"/>
</dbReference>
<dbReference type="PANTHER" id="PTHR41523">
    <property type="entry name" value="TWO-COMPONENT SYSTEM SENSOR PROTEIN"/>
    <property type="match status" value="1"/>
</dbReference>
<dbReference type="SUPFAM" id="SSF52172">
    <property type="entry name" value="CheY-like"/>
    <property type="match status" value="1"/>
</dbReference>
<comment type="caution">
    <text evidence="12">The sequence shown here is derived from an EMBL/GenBank/DDBJ whole genome shotgun (WGS) entry which is preliminary data.</text>
</comment>
<dbReference type="PANTHER" id="PTHR41523:SF8">
    <property type="entry name" value="ETHYLENE RESPONSE SENSOR PROTEIN"/>
    <property type="match status" value="1"/>
</dbReference>
<dbReference type="SMART" id="SM00387">
    <property type="entry name" value="HATPase_c"/>
    <property type="match status" value="1"/>
</dbReference>
<evidence type="ECO:0000259" key="11">
    <source>
        <dbReference type="PROSITE" id="PS50110"/>
    </source>
</evidence>
<keyword evidence="5" id="KW-0547">Nucleotide-binding</keyword>
<evidence type="ECO:0000313" key="12">
    <source>
        <dbReference type="EMBL" id="GHD07200.1"/>
    </source>
</evidence>
<dbReference type="InterPro" id="IPR011495">
    <property type="entry name" value="Sig_transdc_His_kin_sub2_dim/P"/>
</dbReference>
<dbReference type="AlphaFoldDB" id="A0A8J3GJE5"/>
<proteinExistence type="predicted"/>
<evidence type="ECO:0000256" key="3">
    <source>
        <dbReference type="ARBA" id="ARBA00022553"/>
    </source>
</evidence>
<keyword evidence="9" id="KW-0175">Coiled coil</keyword>
<keyword evidence="13" id="KW-1185">Reference proteome</keyword>
<evidence type="ECO:0000259" key="10">
    <source>
        <dbReference type="PROSITE" id="PS50109"/>
    </source>
</evidence>
<reference evidence="12" key="1">
    <citation type="journal article" date="2014" name="Int. J. Syst. Evol. Microbiol.">
        <title>Complete genome sequence of Corynebacterium casei LMG S-19264T (=DSM 44701T), isolated from a smear-ripened cheese.</title>
        <authorList>
            <consortium name="US DOE Joint Genome Institute (JGI-PGF)"/>
            <person name="Walter F."/>
            <person name="Albersmeier A."/>
            <person name="Kalinowski J."/>
            <person name="Ruckert C."/>
        </authorList>
    </citation>
    <scope>NUCLEOTIDE SEQUENCE</scope>
    <source>
        <strain evidence="12">KCTC 42249</strain>
    </source>
</reference>
<dbReference type="PROSITE" id="PS50110">
    <property type="entry name" value="RESPONSE_REGULATORY"/>
    <property type="match status" value="1"/>
</dbReference>
<dbReference type="CDD" id="cd00156">
    <property type="entry name" value="REC"/>
    <property type="match status" value="1"/>
</dbReference>
<organism evidence="12 13">
    <name type="scientific">Tianweitania populi</name>
    <dbReference type="NCBI Taxonomy" id="1607949"/>
    <lineage>
        <taxon>Bacteria</taxon>
        <taxon>Pseudomonadati</taxon>
        <taxon>Pseudomonadota</taxon>
        <taxon>Alphaproteobacteria</taxon>
        <taxon>Hyphomicrobiales</taxon>
        <taxon>Phyllobacteriaceae</taxon>
        <taxon>Tianweitania</taxon>
    </lineage>
</organism>
<keyword evidence="3 8" id="KW-0597">Phosphoprotein</keyword>
<dbReference type="InterPro" id="IPR036890">
    <property type="entry name" value="HATPase_C_sf"/>
</dbReference>
<dbReference type="Gene3D" id="3.30.565.10">
    <property type="entry name" value="Histidine kinase-like ATPase, C-terminal domain"/>
    <property type="match status" value="1"/>
</dbReference>
<evidence type="ECO:0000256" key="2">
    <source>
        <dbReference type="ARBA" id="ARBA00012438"/>
    </source>
</evidence>
<dbReference type="Gene3D" id="3.40.50.2300">
    <property type="match status" value="1"/>
</dbReference>
<evidence type="ECO:0000256" key="6">
    <source>
        <dbReference type="ARBA" id="ARBA00022777"/>
    </source>
</evidence>
<evidence type="ECO:0000256" key="4">
    <source>
        <dbReference type="ARBA" id="ARBA00022679"/>
    </source>
</evidence>
<protein>
    <recommendedName>
        <fullName evidence="2">histidine kinase</fullName>
        <ecNumber evidence="2">2.7.13.3</ecNumber>
    </recommendedName>
</protein>
<dbReference type="InterPro" id="IPR005467">
    <property type="entry name" value="His_kinase_dom"/>
</dbReference>
<feature type="modified residue" description="4-aspartylphosphate" evidence="8">
    <location>
        <position position="56"/>
    </location>
</feature>
<name>A0A8J3GJE5_9HYPH</name>